<dbReference type="CDD" id="cd01392">
    <property type="entry name" value="HTH_LacI"/>
    <property type="match status" value="1"/>
</dbReference>
<keyword evidence="6" id="KW-1185">Reference proteome</keyword>
<evidence type="ECO:0000313" key="5">
    <source>
        <dbReference type="EMBL" id="RCK68016.1"/>
    </source>
</evidence>
<dbReference type="SUPFAM" id="SSF53822">
    <property type="entry name" value="Periplasmic binding protein-like I"/>
    <property type="match status" value="1"/>
</dbReference>
<proteinExistence type="predicted"/>
<organism evidence="5 6">
    <name type="scientific">Desertihabitans brevis</name>
    <dbReference type="NCBI Taxonomy" id="2268447"/>
    <lineage>
        <taxon>Bacteria</taxon>
        <taxon>Bacillati</taxon>
        <taxon>Actinomycetota</taxon>
        <taxon>Actinomycetes</taxon>
        <taxon>Propionibacteriales</taxon>
        <taxon>Propionibacteriaceae</taxon>
        <taxon>Desertihabitans</taxon>
    </lineage>
</organism>
<name>A0A367YQ43_9ACTN</name>
<dbReference type="AlphaFoldDB" id="A0A367YQ43"/>
<dbReference type="InterPro" id="IPR010982">
    <property type="entry name" value="Lambda_DNA-bd_dom_sf"/>
</dbReference>
<keyword evidence="3" id="KW-0804">Transcription</keyword>
<dbReference type="PANTHER" id="PTHR30146">
    <property type="entry name" value="LACI-RELATED TRANSCRIPTIONAL REPRESSOR"/>
    <property type="match status" value="1"/>
</dbReference>
<dbReference type="Gene3D" id="1.10.260.40">
    <property type="entry name" value="lambda repressor-like DNA-binding domains"/>
    <property type="match status" value="1"/>
</dbReference>
<evidence type="ECO:0000256" key="2">
    <source>
        <dbReference type="ARBA" id="ARBA00023125"/>
    </source>
</evidence>
<dbReference type="Pfam" id="PF00356">
    <property type="entry name" value="LacI"/>
    <property type="match status" value="1"/>
</dbReference>
<dbReference type="SUPFAM" id="SSF47413">
    <property type="entry name" value="lambda repressor-like DNA-binding domains"/>
    <property type="match status" value="1"/>
</dbReference>
<dbReference type="Gene3D" id="3.40.50.2300">
    <property type="match status" value="2"/>
</dbReference>
<evidence type="ECO:0000313" key="6">
    <source>
        <dbReference type="Proteomes" id="UP000252770"/>
    </source>
</evidence>
<protein>
    <submittedName>
        <fullName evidence="5">LacI family transcriptional regulator</fullName>
    </submittedName>
</protein>
<dbReference type="InterPro" id="IPR000843">
    <property type="entry name" value="HTH_LacI"/>
</dbReference>
<dbReference type="Pfam" id="PF13377">
    <property type="entry name" value="Peripla_BP_3"/>
    <property type="match status" value="1"/>
</dbReference>
<accession>A0A367YQ43</accession>
<sequence>MVTSHDVARLAGVSQPTVSRALRDSPNVSAETKERVRRAARSLGYVVSESGRALASGRTRRVGLLVTDLENQFYPYVIAAMHRQLEALDHQLILHTEDRDGEDVTERLFSHGLDGVLLATTTSDSALPVRLRDRGVPFVYFNRTSAVEADSATVDAAAGLGEVAEALAHRGHRRVAAIFGPRNTSTGEEREEALREALEHHGIGLPRALTHRGPFDVETGHAGMRRFLALPQCPTAVVCSNDVVAIGAVNAAHEAGLAIPEQVSVVGFDDLPPARWPVFALTTVAYDLTAMAQAAARLLIERIEAGDRAGSYRHEVFPTRLVHRRTLAAAPAR</sequence>
<evidence type="ECO:0000256" key="1">
    <source>
        <dbReference type="ARBA" id="ARBA00023015"/>
    </source>
</evidence>
<dbReference type="InterPro" id="IPR046335">
    <property type="entry name" value="LacI/GalR-like_sensor"/>
</dbReference>
<dbReference type="GO" id="GO:0003700">
    <property type="term" value="F:DNA-binding transcription factor activity"/>
    <property type="evidence" value="ECO:0007669"/>
    <property type="project" value="TreeGrafter"/>
</dbReference>
<dbReference type="GO" id="GO:0000976">
    <property type="term" value="F:transcription cis-regulatory region binding"/>
    <property type="evidence" value="ECO:0007669"/>
    <property type="project" value="TreeGrafter"/>
</dbReference>
<evidence type="ECO:0000259" key="4">
    <source>
        <dbReference type="PROSITE" id="PS50932"/>
    </source>
</evidence>
<dbReference type="Proteomes" id="UP000252770">
    <property type="component" value="Unassembled WGS sequence"/>
</dbReference>
<dbReference type="SMART" id="SM00354">
    <property type="entry name" value="HTH_LACI"/>
    <property type="match status" value="1"/>
</dbReference>
<dbReference type="PROSITE" id="PS50932">
    <property type="entry name" value="HTH_LACI_2"/>
    <property type="match status" value="1"/>
</dbReference>
<dbReference type="InterPro" id="IPR028082">
    <property type="entry name" value="Peripla_BP_I"/>
</dbReference>
<keyword evidence="2" id="KW-0238">DNA-binding</keyword>
<dbReference type="RefSeq" id="WP_114128156.1">
    <property type="nucleotide sequence ID" value="NZ_QOUI01000015.1"/>
</dbReference>
<keyword evidence="1" id="KW-0805">Transcription regulation</keyword>
<gene>
    <name evidence="5" type="ORF">DT076_18350</name>
</gene>
<evidence type="ECO:0000256" key="3">
    <source>
        <dbReference type="ARBA" id="ARBA00023163"/>
    </source>
</evidence>
<dbReference type="EMBL" id="QOUI01000015">
    <property type="protein sequence ID" value="RCK68016.1"/>
    <property type="molecule type" value="Genomic_DNA"/>
</dbReference>
<reference evidence="5 6" key="1">
    <citation type="submission" date="2018-07" db="EMBL/GenBank/DDBJ databases">
        <title>Desertimonas flava gen. nov. sp. nov.</title>
        <authorList>
            <person name="Liu S."/>
        </authorList>
    </citation>
    <scope>NUCLEOTIDE SEQUENCE [LARGE SCALE GENOMIC DNA]</scope>
    <source>
        <strain evidence="5 6">16Sb5-5</strain>
    </source>
</reference>
<comment type="caution">
    <text evidence="5">The sequence shown here is derived from an EMBL/GenBank/DDBJ whole genome shotgun (WGS) entry which is preliminary data.</text>
</comment>
<dbReference type="PANTHER" id="PTHR30146:SF109">
    <property type="entry name" value="HTH-TYPE TRANSCRIPTIONAL REGULATOR GALS"/>
    <property type="match status" value="1"/>
</dbReference>
<feature type="domain" description="HTH lacI-type" evidence="4">
    <location>
        <begin position="2"/>
        <end position="56"/>
    </location>
</feature>